<evidence type="ECO:0000256" key="1">
    <source>
        <dbReference type="ARBA" id="ARBA00005964"/>
    </source>
</evidence>
<dbReference type="AlphaFoldDB" id="A0A017TE64"/>
<dbReference type="SUPFAM" id="SSF53474">
    <property type="entry name" value="alpha/beta-Hydrolases"/>
    <property type="match status" value="1"/>
</dbReference>
<dbReference type="eggNOG" id="COG2272">
    <property type="taxonomic scope" value="Bacteria"/>
</dbReference>
<dbReference type="GO" id="GO:0016787">
    <property type="term" value="F:hydrolase activity"/>
    <property type="evidence" value="ECO:0007669"/>
    <property type="project" value="UniProtKB-KW"/>
</dbReference>
<dbReference type="InterPro" id="IPR050309">
    <property type="entry name" value="Type-B_Carboxylest/Lipase"/>
</dbReference>
<name>A0A017TE64_9BACT</name>
<keyword evidence="2 3" id="KW-0378">Hydrolase</keyword>
<evidence type="ECO:0000256" key="3">
    <source>
        <dbReference type="RuleBase" id="RU361235"/>
    </source>
</evidence>
<feature type="region of interest" description="Disordered" evidence="4">
    <location>
        <begin position="140"/>
        <end position="170"/>
    </location>
</feature>
<evidence type="ECO:0000259" key="5">
    <source>
        <dbReference type="Pfam" id="PF00135"/>
    </source>
</evidence>
<dbReference type="PROSITE" id="PS00122">
    <property type="entry name" value="CARBOXYLESTERASE_B_1"/>
    <property type="match status" value="1"/>
</dbReference>
<feature type="domain" description="Carboxylesterase type B" evidence="5">
    <location>
        <begin position="2"/>
        <end position="118"/>
    </location>
</feature>
<proteinExistence type="inferred from homology"/>
<dbReference type="Gene3D" id="3.40.50.1820">
    <property type="entry name" value="alpha/beta hydrolase"/>
    <property type="match status" value="1"/>
</dbReference>
<evidence type="ECO:0000256" key="2">
    <source>
        <dbReference type="ARBA" id="ARBA00022801"/>
    </source>
</evidence>
<feature type="compositionally biased region" description="Basic residues" evidence="4">
    <location>
        <begin position="140"/>
        <end position="153"/>
    </location>
</feature>
<dbReference type="STRING" id="1192034.CAP_1169"/>
<reference evidence="6 7" key="1">
    <citation type="submission" date="2013-05" db="EMBL/GenBank/DDBJ databases">
        <title>Genome assembly of Chondromyces apiculatus DSM 436.</title>
        <authorList>
            <person name="Sharma G."/>
            <person name="Khatri I."/>
            <person name="Kaur C."/>
            <person name="Mayilraj S."/>
            <person name="Subramanian S."/>
        </authorList>
    </citation>
    <scope>NUCLEOTIDE SEQUENCE [LARGE SCALE GENOMIC DNA]</scope>
    <source>
        <strain evidence="6 7">DSM 436</strain>
    </source>
</reference>
<dbReference type="InterPro" id="IPR029058">
    <property type="entry name" value="AB_hydrolase_fold"/>
</dbReference>
<dbReference type="Pfam" id="PF00135">
    <property type="entry name" value="COesterase"/>
    <property type="match status" value="1"/>
</dbReference>
<gene>
    <name evidence="6" type="ORF">CAP_1169</name>
</gene>
<organism evidence="6 7">
    <name type="scientific">Chondromyces apiculatus DSM 436</name>
    <dbReference type="NCBI Taxonomy" id="1192034"/>
    <lineage>
        <taxon>Bacteria</taxon>
        <taxon>Pseudomonadati</taxon>
        <taxon>Myxococcota</taxon>
        <taxon>Polyangia</taxon>
        <taxon>Polyangiales</taxon>
        <taxon>Polyangiaceae</taxon>
        <taxon>Chondromyces</taxon>
    </lineage>
</organism>
<evidence type="ECO:0000313" key="7">
    <source>
        <dbReference type="Proteomes" id="UP000019678"/>
    </source>
</evidence>
<dbReference type="EMBL" id="ASRX01000013">
    <property type="protein sequence ID" value="EYF06911.1"/>
    <property type="molecule type" value="Genomic_DNA"/>
</dbReference>
<evidence type="ECO:0000256" key="4">
    <source>
        <dbReference type="SAM" id="MobiDB-lite"/>
    </source>
</evidence>
<protein>
    <recommendedName>
        <fullName evidence="3">Carboxylic ester hydrolase</fullName>
        <ecNumber evidence="3">3.1.1.-</ecNumber>
    </recommendedName>
</protein>
<sequence length="186" mass="19968">MLVWLHGGGGANGAAHFFGARRLATDEDLIVVTVNYRLGIFGTFSHPGLDGSGTFGLQDQQAALRWVQRNIAAFGGDPANVTLFGQSAGALHVTAQLTSPPAGDLFHRAAIQSGLAFIDYPAGTFMPGSPPIPAMRLTRRRRRPRRLRGRSARVPRPGHGARLPARPARPGSAARFLHLHPLGFRQ</sequence>
<evidence type="ECO:0000313" key="6">
    <source>
        <dbReference type="EMBL" id="EYF06911.1"/>
    </source>
</evidence>
<dbReference type="Proteomes" id="UP000019678">
    <property type="component" value="Unassembled WGS sequence"/>
</dbReference>
<feature type="compositionally biased region" description="Low complexity" evidence="4">
    <location>
        <begin position="154"/>
        <end position="170"/>
    </location>
</feature>
<dbReference type="PANTHER" id="PTHR11559">
    <property type="entry name" value="CARBOXYLESTERASE"/>
    <property type="match status" value="1"/>
</dbReference>
<keyword evidence="7" id="KW-1185">Reference proteome</keyword>
<accession>A0A017TE64</accession>
<dbReference type="EC" id="3.1.1.-" evidence="3"/>
<comment type="similarity">
    <text evidence="1 3">Belongs to the type-B carboxylesterase/lipase family.</text>
</comment>
<comment type="caution">
    <text evidence="6">The sequence shown here is derived from an EMBL/GenBank/DDBJ whole genome shotgun (WGS) entry which is preliminary data.</text>
</comment>
<dbReference type="InterPro" id="IPR002018">
    <property type="entry name" value="CarbesteraseB"/>
</dbReference>
<dbReference type="InterPro" id="IPR019826">
    <property type="entry name" value="Carboxylesterase_B_AS"/>
</dbReference>